<name>A0A5Y3W8J5_SALDZ</name>
<dbReference type="InterPro" id="IPR022753">
    <property type="entry name" value="T4SS_pilus_biogen_PilP"/>
</dbReference>
<feature type="region of interest" description="Disordered" evidence="1">
    <location>
        <begin position="34"/>
        <end position="60"/>
    </location>
</feature>
<comment type="caution">
    <text evidence="3">The sequence shown here is derived from an EMBL/GenBank/DDBJ whole genome shotgun (WGS) entry which is preliminary data.</text>
</comment>
<feature type="compositionally biased region" description="Low complexity" evidence="1">
    <location>
        <begin position="48"/>
        <end position="60"/>
    </location>
</feature>
<dbReference type="AlphaFoldDB" id="A0A5Y3W8J5"/>
<feature type="compositionally biased region" description="Low complexity" evidence="1">
    <location>
        <begin position="114"/>
        <end position="129"/>
    </location>
</feature>
<proteinExistence type="predicted"/>
<evidence type="ECO:0000256" key="2">
    <source>
        <dbReference type="SAM" id="SignalP"/>
    </source>
</evidence>
<keyword evidence="2" id="KW-0732">Signal</keyword>
<organism evidence="3">
    <name type="scientific">Salmonella diarizonae</name>
    <dbReference type="NCBI Taxonomy" id="59204"/>
    <lineage>
        <taxon>Bacteria</taxon>
        <taxon>Pseudomonadati</taxon>
        <taxon>Pseudomonadota</taxon>
        <taxon>Gammaproteobacteria</taxon>
        <taxon>Enterobacterales</taxon>
        <taxon>Enterobacteriaceae</taxon>
        <taxon>Salmonella</taxon>
    </lineage>
</organism>
<protein>
    <submittedName>
        <fullName evidence="3">Type IV pilus biogenesis protein PilP</fullName>
    </submittedName>
</protein>
<accession>A0A5Y3W8J5</accession>
<evidence type="ECO:0000313" key="3">
    <source>
        <dbReference type="EMBL" id="ECJ4380061.1"/>
    </source>
</evidence>
<dbReference type="Proteomes" id="UP000839781">
    <property type="component" value="Unassembled WGS sequence"/>
</dbReference>
<feature type="chain" id="PRO_5024962358" evidence="2">
    <location>
        <begin position="34"/>
        <end position="216"/>
    </location>
</feature>
<dbReference type="EMBL" id="AAIYJF010000026">
    <property type="protein sequence ID" value="ECJ4380061.1"/>
    <property type="molecule type" value="Genomic_DNA"/>
</dbReference>
<gene>
    <name evidence="3" type="primary">pilP</name>
    <name evidence="3" type="ORF">DLB95_23290</name>
</gene>
<sequence>MLITVRNKAARAAAGTTAVLMLLVSLMAGGARAETTATAPGQEHDTPATEPVVPQAQPPEETVVRIPSPVTEATPPVPLPGSITLGMLEDVQQKNLLLAAQVQTAQLERQLAEAGSDAPAGGATAPSAAELVSSVPGAGRTDSPVASRVKDAGAARPQVLEISGKDNTLYALLQMPDGSQPEVTRGSRVTIGKTSLTVSRISLTGVMLSDGSELSF</sequence>
<feature type="region of interest" description="Disordered" evidence="1">
    <location>
        <begin position="113"/>
        <end position="153"/>
    </location>
</feature>
<feature type="signal peptide" evidence="2">
    <location>
        <begin position="1"/>
        <end position="33"/>
    </location>
</feature>
<reference evidence="3" key="1">
    <citation type="submission" date="2018-05" db="EMBL/GenBank/DDBJ databases">
        <authorList>
            <person name="Ashton P.M."/>
            <person name="Dallman T."/>
            <person name="Nair S."/>
            <person name="De Pinna E."/>
            <person name="Peters T."/>
            <person name="Grant K."/>
        </authorList>
    </citation>
    <scope>NUCLEOTIDE SEQUENCE [LARGE SCALE GENOMIC DNA]</scope>
    <source>
        <strain evidence="3">474878</strain>
    </source>
</reference>
<dbReference type="NCBIfam" id="TIGR03021">
    <property type="entry name" value="pilP_fam"/>
    <property type="match status" value="1"/>
</dbReference>
<evidence type="ECO:0000256" key="1">
    <source>
        <dbReference type="SAM" id="MobiDB-lite"/>
    </source>
</evidence>